<dbReference type="GO" id="GO:0017038">
    <property type="term" value="P:protein import"/>
    <property type="evidence" value="ECO:0007669"/>
    <property type="project" value="TreeGrafter"/>
</dbReference>
<comment type="function">
    <text evidence="11">Involved in the TonB-dependent energy-dependent transport of various receptor-bound substrates. Protects ExbD from proteolytic degradation and functionally stabilizes TonB.</text>
</comment>
<evidence type="ECO:0000256" key="3">
    <source>
        <dbReference type="ARBA" id="ARBA00022093"/>
    </source>
</evidence>
<accession>A0A066UNZ3</accession>
<keyword evidence="10 13" id="KW-0472">Membrane</keyword>
<feature type="transmembrane region" description="Helical" evidence="13">
    <location>
        <begin position="139"/>
        <end position="159"/>
    </location>
</feature>
<dbReference type="GeneID" id="301975369"/>
<keyword evidence="6" id="KW-0997">Cell inner membrane</keyword>
<evidence type="ECO:0000256" key="9">
    <source>
        <dbReference type="ARBA" id="ARBA00022989"/>
    </source>
</evidence>
<evidence type="ECO:0000256" key="12">
    <source>
        <dbReference type="RuleBase" id="RU004057"/>
    </source>
</evidence>
<organism evidence="15 16">
    <name type="scientific">Moraxella bovoculi 237</name>
    <dbReference type="NCBI Taxonomy" id="743974"/>
    <lineage>
        <taxon>Bacteria</taxon>
        <taxon>Pseudomonadati</taxon>
        <taxon>Pseudomonadota</taxon>
        <taxon>Gammaproteobacteria</taxon>
        <taxon>Moraxellales</taxon>
        <taxon>Moraxellaceae</taxon>
        <taxon>Moraxella</taxon>
    </lineage>
</organism>
<evidence type="ECO:0000256" key="2">
    <source>
        <dbReference type="ARBA" id="ARBA00011471"/>
    </source>
</evidence>
<feature type="transmembrane region" description="Helical" evidence="13">
    <location>
        <begin position="16"/>
        <end position="37"/>
    </location>
</feature>
<dbReference type="Proteomes" id="UP000035860">
    <property type="component" value="Unassembled WGS sequence"/>
</dbReference>
<dbReference type="PANTHER" id="PTHR30625:SF14">
    <property type="entry name" value="BIOPOLYMER TRANSPORT PROTEIN EXBB"/>
    <property type="match status" value="1"/>
</dbReference>
<keyword evidence="5" id="KW-1003">Cell membrane</keyword>
<comment type="subcellular location">
    <subcellularLocation>
        <location evidence="1">Cell inner membrane</location>
        <topology evidence="1">Multi-pass membrane protein</topology>
    </subcellularLocation>
    <subcellularLocation>
        <location evidence="12">Membrane</location>
        <topology evidence="12">Multi-pass membrane protein</topology>
    </subcellularLocation>
</comment>
<evidence type="ECO:0000313" key="16">
    <source>
        <dbReference type="Proteomes" id="UP000035860"/>
    </source>
</evidence>
<evidence type="ECO:0000256" key="6">
    <source>
        <dbReference type="ARBA" id="ARBA00022519"/>
    </source>
</evidence>
<dbReference type="eggNOG" id="COG0811">
    <property type="taxonomic scope" value="Bacteria"/>
</dbReference>
<keyword evidence="4 12" id="KW-0813">Transport</keyword>
<proteinExistence type="inferred from homology"/>
<keyword evidence="16" id="KW-1185">Reference proteome</keyword>
<comment type="subunit">
    <text evidence="2">The accessory proteins ExbB and ExbD seem to form a complex with TonB.</text>
</comment>
<dbReference type="Pfam" id="PF01618">
    <property type="entry name" value="MotA_ExbB"/>
    <property type="match status" value="1"/>
</dbReference>
<evidence type="ECO:0000256" key="7">
    <source>
        <dbReference type="ARBA" id="ARBA00022692"/>
    </source>
</evidence>
<name>A0A066UNZ3_9GAMM</name>
<evidence type="ECO:0000256" key="5">
    <source>
        <dbReference type="ARBA" id="ARBA00022475"/>
    </source>
</evidence>
<keyword evidence="9 13" id="KW-1133">Transmembrane helix</keyword>
<evidence type="ECO:0000259" key="14">
    <source>
        <dbReference type="Pfam" id="PF01618"/>
    </source>
</evidence>
<dbReference type="InterPro" id="IPR002898">
    <property type="entry name" value="MotA_ExbB_proton_chnl"/>
</dbReference>
<evidence type="ECO:0000256" key="4">
    <source>
        <dbReference type="ARBA" id="ARBA00022448"/>
    </source>
</evidence>
<dbReference type="InterPro" id="IPR050790">
    <property type="entry name" value="ExbB/TolQ_transport"/>
</dbReference>
<evidence type="ECO:0000313" key="15">
    <source>
        <dbReference type="EMBL" id="KDN25874.1"/>
    </source>
</evidence>
<evidence type="ECO:0000256" key="13">
    <source>
        <dbReference type="SAM" id="Phobius"/>
    </source>
</evidence>
<comment type="caution">
    <text evidence="15">The sequence shown here is derived from an EMBL/GenBank/DDBJ whole genome shotgun (WGS) entry which is preliminary data.</text>
</comment>
<dbReference type="OrthoDB" id="9805133at2"/>
<protein>
    <recommendedName>
        <fullName evidence="3">Biopolymer transport protein ExbB</fullName>
    </recommendedName>
</protein>
<keyword evidence="8 12" id="KW-0653">Protein transport</keyword>
<gene>
    <name evidence="15" type="ORF">MBO_01730</name>
</gene>
<dbReference type="AlphaFoldDB" id="A0A066UNZ3"/>
<dbReference type="PANTHER" id="PTHR30625">
    <property type="entry name" value="PROTEIN TOLQ"/>
    <property type="match status" value="1"/>
</dbReference>
<evidence type="ECO:0000256" key="1">
    <source>
        <dbReference type="ARBA" id="ARBA00004429"/>
    </source>
</evidence>
<evidence type="ECO:0000256" key="10">
    <source>
        <dbReference type="ARBA" id="ARBA00023136"/>
    </source>
</evidence>
<dbReference type="RefSeq" id="WP_036362452.1">
    <property type="nucleotide sequence ID" value="NZ_AOMT01000005.1"/>
</dbReference>
<dbReference type="GO" id="GO:0005886">
    <property type="term" value="C:plasma membrane"/>
    <property type="evidence" value="ECO:0007669"/>
    <property type="project" value="UniProtKB-SubCell"/>
</dbReference>
<feature type="domain" description="MotA/TolQ/ExbB proton channel" evidence="14">
    <location>
        <begin position="64"/>
        <end position="169"/>
    </location>
</feature>
<sequence length="184" mass="19710">MDFAFYWGHTDAVSKTLFFILFALSIISWVVGIIRVAQSCKLAGSIGDSLKQSISSSATDLDGLDFGQKKMVVEQKLLQNVARYRYEMEKGLPILGTTASIAPFIGLFGTVWGIFHALHSISKSGQAGLAQVAGPVGEALIMTGLGLAVAIPAVVFYNIATRMNKRAIHVANDAAHQILAQTAR</sequence>
<feature type="transmembrane region" description="Helical" evidence="13">
    <location>
        <begin position="92"/>
        <end position="119"/>
    </location>
</feature>
<evidence type="ECO:0000256" key="11">
    <source>
        <dbReference type="ARBA" id="ARBA00024816"/>
    </source>
</evidence>
<comment type="similarity">
    <text evidence="12">Belongs to the exbB/tolQ family.</text>
</comment>
<keyword evidence="7 13" id="KW-0812">Transmembrane</keyword>
<dbReference type="EMBL" id="AOMT01000005">
    <property type="protein sequence ID" value="KDN25874.1"/>
    <property type="molecule type" value="Genomic_DNA"/>
</dbReference>
<reference evidence="15 16" key="1">
    <citation type="journal article" date="2014" name="Genome Announc.">
        <title>Draft Genome Sequence of Moraxella bovoculi Strain 237T (ATCC BAA-1259T) Isolated from a Calf with Infectious Bovine Keratoconjunctivitis.</title>
        <authorList>
            <person name="Calcutt M.J."/>
            <person name="Foecking M.F."/>
            <person name="Martin N.T."/>
            <person name="Mhlanga-Mutangadura T."/>
            <person name="Reilly T.J."/>
        </authorList>
    </citation>
    <scope>NUCLEOTIDE SEQUENCE [LARGE SCALE GENOMIC DNA]</scope>
    <source>
        <strain evidence="15 16">237</strain>
    </source>
</reference>
<evidence type="ECO:0000256" key="8">
    <source>
        <dbReference type="ARBA" id="ARBA00022927"/>
    </source>
</evidence>